<accession>A0ABY6D9U7</accession>
<dbReference type="RefSeq" id="WP_263046945.1">
    <property type="nucleotide sequence ID" value="NZ_CP106738.1"/>
</dbReference>
<evidence type="ECO:0000313" key="3">
    <source>
        <dbReference type="Proteomes" id="UP001064087"/>
    </source>
</evidence>
<dbReference type="PROSITE" id="PS51186">
    <property type="entry name" value="GNAT"/>
    <property type="match status" value="1"/>
</dbReference>
<dbReference type="InterPro" id="IPR000182">
    <property type="entry name" value="GNAT_dom"/>
</dbReference>
<evidence type="ECO:0000313" key="2">
    <source>
        <dbReference type="EMBL" id="UXX81838.1"/>
    </source>
</evidence>
<dbReference type="EMBL" id="CP106738">
    <property type="protein sequence ID" value="UXX81838.1"/>
    <property type="molecule type" value="Genomic_DNA"/>
</dbReference>
<proteinExistence type="predicted"/>
<dbReference type="InterPro" id="IPR016181">
    <property type="entry name" value="Acyl_CoA_acyltransferase"/>
</dbReference>
<gene>
    <name evidence="2" type="ORF">N7U68_11955</name>
</gene>
<evidence type="ECO:0000259" key="1">
    <source>
        <dbReference type="PROSITE" id="PS51186"/>
    </source>
</evidence>
<dbReference type="SUPFAM" id="SSF55729">
    <property type="entry name" value="Acyl-CoA N-acyltransferases (Nat)"/>
    <property type="match status" value="1"/>
</dbReference>
<feature type="domain" description="N-acetyltransferase" evidence="1">
    <location>
        <begin position="10"/>
        <end position="169"/>
    </location>
</feature>
<sequence length="186" mass="20921">MQCETIISNTTIRRLGQSDLPDIIDHFLRLDPETRRLRFGVALKDCALRRYAERVVGMDAVVYGAFAGDTLRGVAELRGFLGHWPPTAEAALSVEREWQNAGIGDALFSRLLAAAQNRSIRTLHMVCLRENARMQHLARKHRAVLQFSYGDVEATLGTPWPTLLSLTEEILGETRRFARSVLHLPS</sequence>
<organism evidence="2 3">
    <name type="scientific">Roseovarius pelagicus</name>
    <dbReference type="NCBI Taxonomy" id="2980108"/>
    <lineage>
        <taxon>Bacteria</taxon>
        <taxon>Pseudomonadati</taxon>
        <taxon>Pseudomonadota</taxon>
        <taxon>Alphaproteobacteria</taxon>
        <taxon>Rhodobacterales</taxon>
        <taxon>Roseobacteraceae</taxon>
        <taxon>Roseovarius</taxon>
    </lineage>
</organism>
<reference evidence="2" key="1">
    <citation type="submission" date="2022-10" db="EMBL/GenBank/DDBJ databases">
        <title>Roseovarius pelagicus sp. nov., isolated from Arctic seawater.</title>
        <authorList>
            <person name="Hong Y.W."/>
            <person name="Hwang C.Y."/>
        </authorList>
    </citation>
    <scope>NUCLEOTIDE SEQUENCE</scope>
    <source>
        <strain evidence="2">HL-MP18</strain>
    </source>
</reference>
<dbReference type="Pfam" id="PF00583">
    <property type="entry name" value="Acetyltransf_1"/>
    <property type="match status" value="1"/>
</dbReference>
<dbReference type="Proteomes" id="UP001064087">
    <property type="component" value="Chromosome"/>
</dbReference>
<protein>
    <submittedName>
        <fullName evidence="2">GNAT family N-acetyltransferase</fullName>
    </submittedName>
</protein>
<name>A0ABY6D9U7_9RHOB</name>
<dbReference type="Gene3D" id="3.40.630.30">
    <property type="match status" value="1"/>
</dbReference>
<keyword evidence="3" id="KW-1185">Reference proteome</keyword>